<dbReference type="InterPro" id="IPR050523">
    <property type="entry name" value="AKR_Detox_Biosynth"/>
</dbReference>
<accession>A0A518CP81</accession>
<dbReference type="CDD" id="cd19084">
    <property type="entry name" value="AKR_AKR11B1-like"/>
    <property type="match status" value="1"/>
</dbReference>
<dbReference type="PROSITE" id="PS51257">
    <property type="entry name" value="PROKAR_LIPOPROTEIN"/>
    <property type="match status" value="1"/>
</dbReference>
<evidence type="ECO:0000313" key="4">
    <source>
        <dbReference type="Proteomes" id="UP000317178"/>
    </source>
</evidence>
<sequence length="316" mass="35489">MKQNEIGNSGIQVTQIAMGCWPIAGVTTVGVTKQAAMSTLRGAFESGINFFDTAFVYGYEGESEKYIAEALGGIRDEIVLATKGGSHWEEGKNKRGGRPERLTQELEESLKRLKTDVVDLYYLHGPDPECPIEESAEAVARFVREGKAKSAGLCNATLDEIKRFHAICPLSAYQGRFSMLQQEVTEEILPWCRENNVSFMPFWLLMKGLLAGKIERDHQFEEGDTRKNYPLFQGEQWQRNQDFVDVLRSLAQETGHTVSQLVVNWTISLPGVTAALCGARRPEQIRETAIAAEFSLSDAHRQQIEDAITERLKYEH</sequence>
<reference evidence="3 4" key="1">
    <citation type="submission" date="2019-02" db="EMBL/GenBank/DDBJ databases">
        <title>Deep-cultivation of Planctomycetes and their phenomic and genomic characterization uncovers novel biology.</title>
        <authorList>
            <person name="Wiegand S."/>
            <person name="Jogler M."/>
            <person name="Boedeker C."/>
            <person name="Pinto D."/>
            <person name="Vollmers J."/>
            <person name="Rivas-Marin E."/>
            <person name="Kohn T."/>
            <person name="Peeters S.H."/>
            <person name="Heuer A."/>
            <person name="Rast P."/>
            <person name="Oberbeckmann S."/>
            <person name="Bunk B."/>
            <person name="Jeske O."/>
            <person name="Meyerdierks A."/>
            <person name="Storesund J.E."/>
            <person name="Kallscheuer N."/>
            <person name="Luecker S."/>
            <person name="Lage O.M."/>
            <person name="Pohl T."/>
            <person name="Merkel B.J."/>
            <person name="Hornburger P."/>
            <person name="Mueller R.-W."/>
            <person name="Bruemmer F."/>
            <person name="Labrenz M."/>
            <person name="Spormann A.M."/>
            <person name="Op den Camp H."/>
            <person name="Overmann J."/>
            <person name="Amann R."/>
            <person name="Jetten M.S.M."/>
            <person name="Mascher T."/>
            <person name="Medema M.H."/>
            <person name="Devos D.P."/>
            <person name="Kaster A.-K."/>
            <person name="Ovreas L."/>
            <person name="Rohde M."/>
            <person name="Galperin M.Y."/>
            <person name="Jogler C."/>
        </authorList>
    </citation>
    <scope>NUCLEOTIDE SEQUENCE [LARGE SCALE GENOMIC DNA]</scope>
    <source>
        <strain evidence="3 4">Pla110</strain>
    </source>
</reference>
<dbReference type="GO" id="GO:0005829">
    <property type="term" value="C:cytosol"/>
    <property type="evidence" value="ECO:0007669"/>
    <property type="project" value="TreeGrafter"/>
</dbReference>
<keyword evidence="1 3" id="KW-0560">Oxidoreductase</keyword>
<dbReference type="Gene3D" id="3.20.20.100">
    <property type="entry name" value="NADP-dependent oxidoreductase domain"/>
    <property type="match status" value="1"/>
</dbReference>
<dbReference type="AlphaFoldDB" id="A0A518CP81"/>
<evidence type="ECO:0000256" key="1">
    <source>
        <dbReference type="ARBA" id="ARBA00023002"/>
    </source>
</evidence>
<dbReference type="Proteomes" id="UP000317178">
    <property type="component" value="Chromosome"/>
</dbReference>
<dbReference type="SUPFAM" id="SSF51430">
    <property type="entry name" value="NAD(P)-linked oxidoreductase"/>
    <property type="match status" value="1"/>
</dbReference>
<dbReference type="PRINTS" id="PR00069">
    <property type="entry name" value="ALDKETRDTASE"/>
</dbReference>
<protein>
    <submittedName>
        <fullName evidence="3">General stress protein 69</fullName>
        <ecNumber evidence="3">1.1.1.-</ecNumber>
    </submittedName>
</protein>
<dbReference type="PANTHER" id="PTHR43364">
    <property type="entry name" value="NADH-SPECIFIC METHYLGLYOXAL REDUCTASE-RELATED"/>
    <property type="match status" value="1"/>
</dbReference>
<dbReference type="InterPro" id="IPR023210">
    <property type="entry name" value="NADP_OxRdtase_dom"/>
</dbReference>
<feature type="domain" description="NADP-dependent oxidoreductase" evidence="2">
    <location>
        <begin position="16"/>
        <end position="307"/>
    </location>
</feature>
<dbReference type="GO" id="GO:0016491">
    <property type="term" value="F:oxidoreductase activity"/>
    <property type="evidence" value="ECO:0007669"/>
    <property type="project" value="UniProtKB-KW"/>
</dbReference>
<gene>
    <name evidence="3" type="primary">yhdN_2</name>
    <name evidence="3" type="ORF">Pla110_27690</name>
</gene>
<dbReference type="InterPro" id="IPR036812">
    <property type="entry name" value="NAD(P)_OxRdtase_dom_sf"/>
</dbReference>
<proteinExistence type="predicted"/>
<dbReference type="OrthoDB" id="9804790at2"/>
<dbReference type="EMBL" id="CP036281">
    <property type="protein sequence ID" value="QDU81032.1"/>
    <property type="molecule type" value="Genomic_DNA"/>
</dbReference>
<name>A0A518CP81_9PLAN</name>
<dbReference type="EC" id="1.1.1.-" evidence="3"/>
<evidence type="ECO:0000259" key="2">
    <source>
        <dbReference type="Pfam" id="PF00248"/>
    </source>
</evidence>
<dbReference type="RefSeq" id="WP_144996255.1">
    <property type="nucleotide sequence ID" value="NZ_CP036281.1"/>
</dbReference>
<dbReference type="InterPro" id="IPR020471">
    <property type="entry name" value="AKR"/>
</dbReference>
<keyword evidence="4" id="KW-1185">Reference proteome</keyword>
<evidence type="ECO:0000313" key="3">
    <source>
        <dbReference type="EMBL" id="QDU81032.1"/>
    </source>
</evidence>
<dbReference type="KEGG" id="plon:Pla110_27690"/>
<organism evidence="3 4">
    <name type="scientific">Polystyrenella longa</name>
    <dbReference type="NCBI Taxonomy" id="2528007"/>
    <lineage>
        <taxon>Bacteria</taxon>
        <taxon>Pseudomonadati</taxon>
        <taxon>Planctomycetota</taxon>
        <taxon>Planctomycetia</taxon>
        <taxon>Planctomycetales</taxon>
        <taxon>Planctomycetaceae</taxon>
        <taxon>Polystyrenella</taxon>
    </lineage>
</organism>
<dbReference type="Pfam" id="PF00248">
    <property type="entry name" value="Aldo_ket_red"/>
    <property type="match status" value="1"/>
</dbReference>
<dbReference type="PANTHER" id="PTHR43364:SF4">
    <property type="entry name" value="NAD(P)-LINKED OXIDOREDUCTASE SUPERFAMILY PROTEIN"/>
    <property type="match status" value="1"/>
</dbReference>